<comment type="caution">
    <text evidence="8">The sequence shown here is derived from an EMBL/GenBank/DDBJ whole genome shotgun (WGS) entry which is preliminary data.</text>
</comment>
<keyword evidence="9" id="KW-1185">Reference proteome</keyword>
<evidence type="ECO:0000256" key="3">
    <source>
        <dbReference type="ARBA" id="ARBA00012027"/>
    </source>
</evidence>
<evidence type="ECO:0000313" key="8">
    <source>
        <dbReference type="EMBL" id="GAA2109457.1"/>
    </source>
</evidence>
<protein>
    <recommendedName>
        <fullName evidence="3">phospholipase D</fullName>
        <ecNumber evidence="3">3.1.4.4</ecNumber>
    </recommendedName>
</protein>
<dbReference type="RefSeq" id="WP_344287537.1">
    <property type="nucleotide sequence ID" value="NZ_BAAAPF010000006.1"/>
</dbReference>
<evidence type="ECO:0000256" key="6">
    <source>
        <dbReference type="ARBA" id="ARBA00023098"/>
    </source>
</evidence>
<dbReference type="CDD" id="cd09132">
    <property type="entry name" value="PLDc_unchar4"/>
    <property type="match status" value="1"/>
</dbReference>
<dbReference type="PROSITE" id="PS50035">
    <property type="entry name" value="PLD"/>
    <property type="match status" value="1"/>
</dbReference>
<comment type="catalytic activity">
    <reaction evidence="1">
        <text>a 1,2-diacyl-sn-glycero-3-phosphocholine + H2O = a 1,2-diacyl-sn-glycero-3-phosphate + choline + H(+)</text>
        <dbReference type="Rhea" id="RHEA:14445"/>
        <dbReference type="ChEBI" id="CHEBI:15354"/>
        <dbReference type="ChEBI" id="CHEBI:15377"/>
        <dbReference type="ChEBI" id="CHEBI:15378"/>
        <dbReference type="ChEBI" id="CHEBI:57643"/>
        <dbReference type="ChEBI" id="CHEBI:58608"/>
        <dbReference type="EC" id="3.1.4.4"/>
    </reaction>
</comment>
<evidence type="ECO:0000313" key="9">
    <source>
        <dbReference type="Proteomes" id="UP001500443"/>
    </source>
</evidence>
<feature type="domain" description="PLD phosphodiesterase" evidence="7">
    <location>
        <begin position="189"/>
        <end position="216"/>
    </location>
</feature>
<dbReference type="InterPro" id="IPR047955">
    <property type="entry name" value="DrmC-like"/>
</dbReference>
<proteinExistence type="inferred from homology"/>
<dbReference type="InterPro" id="IPR051406">
    <property type="entry name" value="PLD_domain"/>
</dbReference>
<dbReference type="Pfam" id="PF13091">
    <property type="entry name" value="PLDc_2"/>
    <property type="match status" value="1"/>
</dbReference>
<dbReference type="InterPro" id="IPR025202">
    <property type="entry name" value="PLD-like_dom"/>
</dbReference>
<name>A0ABN2XDV0_9ACTN</name>
<comment type="similarity">
    <text evidence="2">Belongs to the phospholipase D family.</text>
</comment>
<keyword evidence="6" id="KW-0443">Lipid metabolism</keyword>
<sequence>MSRRLFEAAAADAAAVLGTVRTIDLAGLLARHRGLEHVLLALQDSTATETVTALYAAVEQDRVPYAEAAAYLRGFVAGASRNAGEIEARTFWSGPATPAVPARAAAQVLIQVVREAHAELLAMTYSARAYRPLVDALRDAVARGVDIHVVVETLAGARGLLSGGEPAEAFTAISRVKLWHWPMDQRRHRHSLQHAKLAVADGALLWLGSANLTESGVRRNLEAGLLVRGGSAPQRAAEHVRDLQRRGVLQRLDHHG</sequence>
<dbReference type="NCBIfam" id="NF038319">
    <property type="entry name" value="DISARM_DrmC_I"/>
    <property type="match status" value="1"/>
</dbReference>
<dbReference type="SUPFAM" id="SSF56024">
    <property type="entry name" value="Phospholipase D/nuclease"/>
    <property type="match status" value="1"/>
</dbReference>
<keyword evidence="5" id="KW-0442">Lipid degradation</keyword>
<dbReference type="EC" id="3.1.4.4" evidence="3"/>
<organism evidence="8 9">
    <name type="scientific">Streptomyces synnematoformans</name>
    <dbReference type="NCBI Taxonomy" id="415721"/>
    <lineage>
        <taxon>Bacteria</taxon>
        <taxon>Bacillati</taxon>
        <taxon>Actinomycetota</taxon>
        <taxon>Actinomycetes</taxon>
        <taxon>Kitasatosporales</taxon>
        <taxon>Streptomycetaceae</taxon>
        <taxon>Streptomyces</taxon>
    </lineage>
</organism>
<accession>A0ABN2XDV0</accession>
<reference evidence="8 9" key="1">
    <citation type="journal article" date="2019" name="Int. J. Syst. Evol. Microbiol.">
        <title>The Global Catalogue of Microorganisms (GCM) 10K type strain sequencing project: providing services to taxonomists for standard genome sequencing and annotation.</title>
        <authorList>
            <consortium name="The Broad Institute Genomics Platform"/>
            <consortium name="The Broad Institute Genome Sequencing Center for Infectious Disease"/>
            <person name="Wu L."/>
            <person name="Ma J."/>
        </authorList>
    </citation>
    <scope>NUCLEOTIDE SEQUENCE [LARGE SCALE GENOMIC DNA]</scope>
    <source>
        <strain evidence="8 9">JCM 15481</strain>
    </source>
</reference>
<dbReference type="Proteomes" id="UP001500443">
    <property type="component" value="Unassembled WGS sequence"/>
</dbReference>
<evidence type="ECO:0000259" key="7">
    <source>
        <dbReference type="PROSITE" id="PS50035"/>
    </source>
</evidence>
<evidence type="ECO:0000256" key="2">
    <source>
        <dbReference type="ARBA" id="ARBA00008664"/>
    </source>
</evidence>
<evidence type="ECO:0000256" key="1">
    <source>
        <dbReference type="ARBA" id="ARBA00000798"/>
    </source>
</evidence>
<dbReference type="InterPro" id="IPR001736">
    <property type="entry name" value="PLipase_D/transphosphatidylase"/>
</dbReference>
<dbReference type="Gene3D" id="3.30.870.10">
    <property type="entry name" value="Endonuclease Chain A"/>
    <property type="match status" value="1"/>
</dbReference>
<gene>
    <name evidence="8" type="ORF">GCM10009802_05850</name>
</gene>
<dbReference type="PANTHER" id="PTHR43856">
    <property type="entry name" value="CARDIOLIPIN HYDROLASE"/>
    <property type="match status" value="1"/>
</dbReference>
<dbReference type="EMBL" id="BAAAPF010000006">
    <property type="protein sequence ID" value="GAA2109457.1"/>
    <property type="molecule type" value="Genomic_DNA"/>
</dbReference>
<keyword evidence="4" id="KW-0378">Hydrolase</keyword>
<evidence type="ECO:0000256" key="5">
    <source>
        <dbReference type="ARBA" id="ARBA00022963"/>
    </source>
</evidence>
<evidence type="ECO:0000256" key="4">
    <source>
        <dbReference type="ARBA" id="ARBA00022801"/>
    </source>
</evidence>
<dbReference type="PANTHER" id="PTHR43856:SF1">
    <property type="entry name" value="MITOCHONDRIAL CARDIOLIPIN HYDROLASE"/>
    <property type="match status" value="1"/>
</dbReference>